<name>A0A9W9LKD3_9EURO</name>
<keyword evidence="3" id="KW-1185">Reference proteome</keyword>
<dbReference type="Proteomes" id="UP001146351">
    <property type="component" value="Unassembled WGS sequence"/>
</dbReference>
<dbReference type="EMBL" id="JAPQKO010000005">
    <property type="protein sequence ID" value="KAJ5161015.1"/>
    <property type="molecule type" value="Genomic_DNA"/>
</dbReference>
<feature type="compositionally biased region" description="Polar residues" evidence="1">
    <location>
        <begin position="59"/>
        <end position="78"/>
    </location>
</feature>
<proteinExistence type="predicted"/>
<evidence type="ECO:0000313" key="3">
    <source>
        <dbReference type="Proteomes" id="UP001146351"/>
    </source>
</evidence>
<feature type="compositionally biased region" description="Basic and acidic residues" evidence="1">
    <location>
        <begin position="144"/>
        <end position="165"/>
    </location>
</feature>
<evidence type="ECO:0000256" key="1">
    <source>
        <dbReference type="SAM" id="MobiDB-lite"/>
    </source>
</evidence>
<feature type="region of interest" description="Disordered" evidence="1">
    <location>
        <begin position="1"/>
        <end position="202"/>
    </location>
</feature>
<reference evidence="2" key="1">
    <citation type="submission" date="2022-11" db="EMBL/GenBank/DDBJ databases">
        <authorList>
            <person name="Petersen C."/>
        </authorList>
    </citation>
    <scope>NUCLEOTIDE SEQUENCE</scope>
    <source>
        <strain evidence="2">IBT 21917</strain>
    </source>
</reference>
<accession>A0A9W9LKD3</accession>
<protein>
    <submittedName>
        <fullName evidence="2">Uncharacterized protein</fullName>
    </submittedName>
</protein>
<reference evidence="2" key="2">
    <citation type="journal article" date="2023" name="IMA Fungus">
        <title>Comparative genomic study of the Penicillium genus elucidates a diverse pangenome and 15 lateral gene transfer events.</title>
        <authorList>
            <person name="Petersen C."/>
            <person name="Sorensen T."/>
            <person name="Nielsen M.R."/>
            <person name="Sondergaard T.E."/>
            <person name="Sorensen J.L."/>
            <person name="Fitzpatrick D.A."/>
            <person name="Frisvad J.C."/>
            <person name="Nielsen K.L."/>
        </authorList>
    </citation>
    <scope>NUCLEOTIDE SEQUENCE</scope>
    <source>
        <strain evidence="2">IBT 21917</strain>
    </source>
</reference>
<gene>
    <name evidence="2" type="ORF">N7492_006407</name>
</gene>
<evidence type="ECO:0000313" key="2">
    <source>
        <dbReference type="EMBL" id="KAJ5161015.1"/>
    </source>
</evidence>
<dbReference type="OrthoDB" id="3260716at2759"/>
<organism evidence="2 3">
    <name type="scientific">Penicillium capsulatum</name>
    <dbReference type="NCBI Taxonomy" id="69766"/>
    <lineage>
        <taxon>Eukaryota</taxon>
        <taxon>Fungi</taxon>
        <taxon>Dikarya</taxon>
        <taxon>Ascomycota</taxon>
        <taxon>Pezizomycotina</taxon>
        <taxon>Eurotiomycetes</taxon>
        <taxon>Eurotiomycetidae</taxon>
        <taxon>Eurotiales</taxon>
        <taxon>Aspergillaceae</taxon>
        <taxon>Penicillium</taxon>
    </lineage>
</organism>
<comment type="caution">
    <text evidence="2">The sequence shown here is derived from an EMBL/GenBank/DDBJ whole genome shotgun (WGS) entry which is preliminary data.</text>
</comment>
<feature type="compositionally biased region" description="Basic and acidic residues" evidence="1">
    <location>
        <begin position="191"/>
        <end position="202"/>
    </location>
</feature>
<dbReference type="AlphaFoldDB" id="A0A9W9LKD3"/>
<feature type="compositionally biased region" description="Polar residues" evidence="1">
    <location>
        <begin position="1"/>
        <end position="17"/>
    </location>
</feature>
<feature type="compositionally biased region" description="Polar residues" evidence="1">
    <location>
        <begin position="89"/>
        <end position="106"/>
    </location>
</feature>
<feature type="compositionally biased region" description="Basic and acidic residues" evidence="1">
    <location>
        <begin position="40"/>
        <end position="51"/>
    </location>
</feature>
<sequence length="202" mass="21430">MSTLNNVDSVANANQGSFKPAIAPEGPQTDKGHKPGVKVNEADQRPTHHLETFPPGTAPASNSYSPNTTSQVGSQANNPDVLRSHGKESTQTPASSTLMGATSKDVNTGLGKPLQGQTGIELAHDGAHGRKKQPSGLEGVGASRENRGIERQFADQRGLEREEAHGSGTRGNKADRAAENMNPEPAETLDAEWKYEPSTKRF</sequence>